<accession>A0A7R9JWW8</accession>
<proteinExistence type="predicted"/>
<reference evidence="1" key="1">
    <citation type="submission" date="2020-11" db="EMBL/GenBank/DDBJ databases">
        <authorList>
            <person name="Tran Van P."/>
        </authorList>
    </citation>
    <scope>NUCLEOTIDE SEQUENCE</scope>
</reference>
<sequence>MGDSGVTLMLDYTAVCRDIGLQIPLPVADPFLEKVNISDLGGHGNFQLELYQSRGNSTTGKPTHVVALISSKPTSVAAWSSVLLSC</sequence>
<dbReference type="AlphaFoldDB" id="A0A7R9JWW8"/>
<dbReference type="EMBL" id="OE840755">
    <property type="protein sequence ID" value="CAD7592410.1"/>
    <property type="molecule type" value="Genomic_DNA"/>
</dbReference>
<name>A0A7R9JWW8_TIMGE</name>
<gene>
    <name evidence="1" type="ORF">TGEB3V08_LOCUS4920</name>
</gene>
<evidence type="ECO:0000313" key="1">
    <source>
        <dbReference type="EMBL" id="CAD7592410.1"/>
    </source>
</evidence>
<protein>
    <submittedName>
        <fullName evidence="1">Uncharacterized protein</fullName>
    </submittedName>
</protein>
<organism evidence="1">
    <name type="scientific">Timema genevievae</name>
    <name type="common">Walking stick</name>
    <dbReference type="NCBI Taxonomy" id="629358"/>
    <lineage>
        <taxon>Eukaryota</taxon>
        <taxon>Metazoa</taxon>
        <taxon>Ecdysozoa</taxon>
        <taxon>Arthropoda</taxon>
        <taxon>Hexapoda</taxon>
        <taxon>Insecta</taxon>
        <taxon>Pterygota</taxon>
        <taxon>Neoptera</taxon>
        <taxon>Polyneoptera</taxon>
        <taxon>Phasmatodea</taxon>
        <taxon>Timematodea</taxon>
        <taxon>Timematoidea</taxon>
        <taxon>Timematidae</taxon>
        <taxon>Timema</taxon>
    </lineage>
</organism>